<feature type="coiled-coil region" evidence="4">
    <location>
        <begin position="697"/>
        <end position="881"/>
    </location>
</feature>
<evidence type="ECO:0000256" key="2">
    <source>
        <dbReference type="ARBA" id="ARBA00018687"/>
    </source>
</evidence>
<dbReference type="InterPro" id="IPR027417">
    <property type="entry name" value="P-loop_NTPase"/>
</dbReference>
<evidence type="ECO:0000256" key="1">
    <source>
        <dbReference type="ARBA" id="ARBA00010171"/>
    </source>
</evidence>
<dbReference type="Pfam" id="PF13476">
    <property type="entry name" value="AAA_23"/>
    <property type="match status" value="1"/>
</dbReference>
<protein>
    <recommendedName>
        <fullName evidence="2">Structural maintenance of chromosomes protein 5</fullName>
    </recommendedName>
</protein>
<accession>A0ABQ0G304</accession>
<keyword evidence="3 4" id="KW-0175">Coiled coil</keyword>
<dbReference type="InterPro" id="IPR038729">
    <property type="entry name" value="Rad50/SbcC_AAA"/>
</dbReference>
<feature type="region of interest" description="Disordered" evidence="5">
    <location>
        <begin position="1"/>
        <end position="33"/>
    </location>
</feature>
<sequence>MPDSVVDNRSLRDDGGPPAASARTPPNLPSRMDAFSVLHLRGGDSPHNFDYDEGEDLSDDPSVRPLPQRAAGSRTGNTVSPSEFQPGAIVRVKLRNFVTYEEAEFFLGPNLNMVIGPNGTGKSSLVCAICLGLGYSSNVLGRASAFGEFVKHGKDEAEIEVELQRKPEDAENYLVGLCIRREDNSRKFTLNGQRVSHKGVQELMKSLRIQIDNLCQFLPQDKVAEFAGLTPVELLEKTLHAAAPEEMINWQIQLKEYFKMQKDSEHSTEKIREELRKMEARQQVLQADVEKLRERKAIQEKIEKLTKLRSVVRYYEARNNWKEAKARKAEGERSLRRLEENVAPALQAVNKKQEYQSKIKLVLADRQQRLQAAEATADSAIGQVEAAEAKCQELLAKKEAERANFATKKQELGRLRKKITDLEAGYRQAPKEFDAADWNRKIRDQEHQHREKEAEAAEVAEVMQQLRTKAGENRDQLGKLQTNLQELDSQRGQLLNQLKRFNPDAARGWEWLADNQAEFQQEVFGPPMLSCSVNDARYTDLVQSMLQADDFLCFTAQNRDDHKKLSDQFYGKMGLSVTIRSCFTPYSSFRPPLPKEELTKLGFDGYVRDYLEGPEPVLAMLCSEKRLHTSAVALKDISDEQFDRIQQMDHPTQFAAGKQLYRITRRREYGPSAVSTRVMQFGRGRFWTDQPVDAAEKEELLRKIEELKRQRAEMREQYEAKQARKNEIDQEKEQITKRLLELRKAKSELQREFTKWQSMPDKIESEKRALRQTEETLAAFKGQMDELENLHDQAVLDKAKAILHHHKQIAAIRQARQALLEAQVLLMEAESDVTILKDRNSEITRQLEEEKKSLQKIMDELNELRSMAAEAREEALSVLTEENKDEMRASAEGRTVEQVNQSILVEKAKLEVIHASNPAALEEYERYAAKINRERANQANQEGKLAELNDKIHRIKSQWEPRLDKLVGQINDAFSYNFEQISCAGEVGVHKDEDFDKWSIEVKVKFRENETLQRLDQHRQSGGERAVSTIFYLMALQSMAQAPFRVVDEINQGMDPRNERMVHERMVEVACREHTSQYFLITPKLLSGLRYDERMRVHTIVSGEHVDERGTEKMNFANFVKIQRRLTGR</sequence>
<evidence type="ECO:0000313" key="7">
    <source>
        <dbReference type="EMBL" id="GAB1312132.1"/>
    </source>
</evidence>
<feature type="coiled-coil region" evidence="4">
    <location>
        <begin position="435"/>
        <end position="497"/>
    </location>
</feature>
<comment type="caution">
    <text evidence="7">The sequence shown here is derived from an EMBL/GenBank/DDBJ whole genome shotgun (WGS) entry which is preliminary data.</text>
</comment>
<evidence type="ECO:0000313" key="8">
    <source>
        <dbReference type="Proteomes" id="UP001628179"/>
    </source>
</evidence>
<comment type="similarity">
    <text evidence="1">Belongs to the SMC family. SMC5 subfamily.</text>
</comment>
<evidence type="ECO:0000256" key="4">
    <source>
        <dbReference type="SAM" id="Coils"/>
    </source>
</evidence>
<evidence type="ECO:0000256" key="3">
    <source>
        <dbReference type="ARBA" id="ARBA00023054"/>
    </source>
</evidence>
<dbReference type="PANTHER" id="PTHR45916:SF1">
    <property type="entry name" value="STRUCTURAL MAINTENANCE OF CHROMOSOMES PROTEIN 5"/>
    <property type="match status" value="1"/>
</dbReference>
<name>A0ABQ0G304_9PEZI</name>
<dbReference type="Gene3D" id="3.40.50.300">
    <property type="entry name" value="P-loop containing nucleotide triphosphate hydrolases"/>
    <property type="match status" value="2"/>
</dbReference>
<dbReference type="RefSeq" id="XP_070913865.1">
    <property type="nucleotide sequence ID" value="XM_071057764.1"/>
</dbReference>
<dbReference type="SUPFAM" id="SSF52540">
    <property type="entry name" value="P-loop containing nucleoside triphosphate hydrolases"/>
    <property type="match status" value="2"/>
</dbReference>
<dbReference type="PANTHER" id="PTHR45916">
    <property type="entry name" value="STRUCTURAL MAINTENANCE OF CHROMOSOMES PROTEIN 5"/>
    <property type="match status" value="1"/>
</dbReference>
<feature type="domain" description="Rad50/SbcC-type AAA" evidence="6">
    <location>
        <begin position="91"/>
        <end position="307"/>
    </location>
</feature>
<dbReference type="EMBL" id="BAAFSV010000001">
    <property type="protein sequence ID" value="GAB1312132.1"/>
    <property type="molecule type" value="Genomic_DNA"/>
</dbReference>
<dbReference type="Proteomes" id="UP001628179">
    <property type="component" value="Unassembled WGS sequence"/>
</dbReference>
<feature type="region of interest" description="Disordered" evidence="5">
    <location>
        <begin position="46"/>
        <end position="82"/>
    </location>
</feature>
<gene>
    <name evidence="7" type="primary">SMC5</name>
    <name evidence="7" type="ORF">MFIFM68171_02342</name>
</gene>
<feature type="coiled-coil region" evidence="4">
    <location>
        <begin position="921"/>
        <end position="958"/>
    </location>
</feature>
<feature type="coiled-coil region" evidence="4">
    <location>
        <begin position="370"/>
        <end position="404"/>
    </location>
</feature>
<proteinExistence type="inferred from homology"/>
<evidence type="ECO:0000256" key="5">
    <source>
        <dbReference type="SAM" id="MobiDB-lite"/>
    </source>
</evidence>
<reference evidence="7 8" key="1">
    <citation type="submission" date="2024-09" db="EMBL/GenBank/DDBJ databases">
        <title>Itraconazole resistance in Madurella fahalii resulting from another homologue of gene encoding cytochrome P450 14-alpha sterol demethylase (CYP51).</title>
        <authorList>
            <person name="Yoshioka I."/>
            <person name="Fahal A.H."/>
            <person name="Kaneko S."/>
            <person name="Yaguchi T."/>
        </authorList>
    </citation>
    <scope>NUCLEOTIDE SEQUENCE [LARGE SCALE GENOMIC DNA]</scope>
    <source>
        <strain evidence="7 8">IFM 68171</strain>
    </source>
</reference>
<evidence type="ECO:0000259" key="6">
    <source>
        <dbReference type="Pfam" id="PF13476"/>
    </source>
</evidence>
<keyword evidence="8" id="KW-1185">Reference proteome</keyword>
<organism evidence="7 8">
    <name type="scientific">Madurella fahalii</name>
    <dbReference type="NCBI Taxonomy" id="1157608"/>
    <lineage>
        <taxon>Eukaryota</taxon>
        <taxon>Fungi</taxon>
        <taxon>Dikarya</taxon>
        <taxon>Ascomycota</taxon>
        <taxon>Pezizomycotina</taxon>
        <taxon>Sordariomycetes</taxon>
        <taxon>Sordariomycetidae</taxon>
        <taxon>Sordariales</taxon>
        <taxon>Sordariales incertae sedis</taxon>
        <taxon>Madurella</taxon>
    </lineage>
</organism>
<dbReference type="GeneID" id="98173087"/>
<feature type="coiled-coil region" evidence="4">
    <location>
        <begin position="268"/>
        <end position="295"/>
    </location>
</feature>